<sequence length="833" mass="93656">MGYFIRQASAGIGLVSETVKAQKAKYQEKKHKEQQQHAEAGAESLPPLEETESVAPSYHTEDGGHSRPSMQNGRPSMQNISPPPMENYPPTHNAYPPTQNGQSPLQNNYPPPMDNRYSPPIGNSYPPVQNGHPPMQNNYPPLMENNHPPTYNTYPPAQNGQPPVYNGQPIHNSQSPMHNIHPPMENNYPPMQNGYPHPMGNNQPPVQNGQLPVQSSYPPMENNNPPNYAAYHPWKHGQPPMQNTYPPSEYGYPPPDSHPPMENSYPPAHNVYPPPQASREVSDPLPPTEKSPSPKDEKSTTKVHEYDTESTYSREYDEVDKDIERQWELDEAQEHLRGVTYPTTTPNYEDDADYSTKLAESFVRDYPVPANWSYYDTSIDFGPPKLDYPVVLPQRRPKDRQRGFVRAYAPELEKFGIDQKMFLDYVDQANKSCVGSQWFQVINLANNVGGYFVNPTIGFVMGIVADAAVRIGMAVDGRRRSGNFFDKINKDFFMPRGLFCLLMTYAPESKEAILDLDVNNTIISARTPEKGFHRIKQKYQTANATANSTFDQFSPLIFPDLNHPDVDEATKKKHQVLLSKVHRAMEGVEEYYDKRDQAKFIAKNPESNLAMGRKPEFTSRYADPTNKAASGSLLAMATGGKFTDDTILGWMGIEGRSARGAKPSFFGGLADAALRKAKGDKELEKARAEGKPVPHQSTKGFVGGGLNKLLKRKVIYMMIVNMPRFKHVASVIRKLQGHSVWLKYCSEEHAKLDQQQMLEIVVERDASKVAHGDDIMHFHRSGNFQSVLRPFALGNIASSELGWGSRLSQKLPGYADEPQRTVLQLHIDNTAEW</sequence>
<feature type="compositionally biased region" description="Basic and acidic residues" evidence="1">
    <location>
        <begin position="25"/>
        <end position="36"/>
    </location>
</feature>
<organism evidence="2 3">
    <name type="scientific">Aspergillus niger ATCC 13496</name>
    <dbReference type="NCBI Taxonomy" id="1353008"/>
    <lineage>
        <taxon>Eukaryota</taxon>
        <taxon>Fungi</taxon>
        <taxon>Dikarya</taxon>
        <taxon>Ascomycota</taxon>
        <taxon>Pezizomycotina</taxon>
        <taxon>Eurotiomycetes</taxon>
        <taxon>Eurotiomycetidae</taxon>
        <taxon>Eurotiales</taxon>
        <taxon>Aspergillaceae</taxon>
        <taxon>Aspergillus</taxon>
        <taxon>Aspergillus subgen. Circumdati</taxon>
    </lineage>
</organism>
<feature type="compositionally biased region" description="Polar residues" evidence="1">
    <location>
        <begin position="200"/>
        <end position="217"/>
    </location>
</feature>
<name>A0A370C3S8_ASPNG</name>
<dbReference type="PANTHER" id="PTHR38887">
    <property type="entry name" value="CHROMOSOME 21, WHOLE GENOME SHOTGUN SEQUENCE"/>
    <property type="match status" value="1"/>
</dbReference>
<proteinExistence type="predicted"/>
<protein>
    <submittedName>
        <fullName evidence="2">Uncharacterized protein</fullName>
    </submittedName>
</protein>
<feature type="compositionally biased region" description="Polar residues" evidence="1">
    <location>
        <begin position="68"/>
        <end position="80"/>
    </location>
</feature>
<feature type="region of interest" description="Disordered" evidence="1">
    <location>
        <begin position="23"/>
        <end position="315"/>
    </location>
</feature>
<feature type="compositionally biased region" description="Low complexity" evidence="1">
    <location>
        <begin position="218"/>
        <end position="227"/>
    </location>
</feature>
<evidence type="ECO:0000256" key="1">
    <source>
        <dbReference type="SAM" id="MobiDB-lite"/>
    </source>
</evidence>
<dbReference type="AlphaFoldDB" id="A0A370C3S8"/>
<accession>A0A370C3S8</accession>
<feature type="compositionally biased region" description="Basic and acidic residues" evidence="1">
    <location>
        <begin position="292"/>
        <end position="315"/>
    </location>
</feature>
<dbReference type="InterPro" id="IPR053221">
    <property type="entry name" value="Burnettramic_acid_biosynth"/>
</dbReference>
<feature type="compositionally biased region" description="Low complexity" evidence="1">
    <location>
        <begin position="145"/>
        <end position="156"/>
    </location>
</feature>
<dbReference type="EMBL" id="KZ851914">
    <property type="protein sequence ID" value="RDH20559.1"/>
    <property type="molecule type" value="Genomic_DNA"/>
</dbReference>
<evidence type="ECO:0000313" key="3">
    <source>
        <dbReference type="Proteomes" id="UP000253845"/>
    </source>
</evidence>
<feature type="compositionally biased region" description="Polar residues" evidence="1">
    <location>
        <begin position="96"/>
        <end position="108"/>
    </location>
</feature>
<dbReference type="PANTHER" id="PTHR38887:SF1">
    <property type="entry name" value="RAS MODIFICATION PROTEIN ERF4"/>
    <property type="match status" value="1"/>
</dbReference>
<dbReference type="VEuPathDB" id="FungiDB:M747DRAFT_351062"/>
<reference evidence="2 3" key="1">
    <citation type="submission" date="2018-07" db="EMBL/GenBank/DDBJ databases">
        <title>Section-level genome sequencing of Aspergillus section Nigri to investigate inter- and intra-species variation.</title>
        <authorList>
            <consortium name="DOE Joint Genome Institute"/>
            <person name="Vesth T.C."/>
            <person name="Nybo J.L."/>
            <person name="Theobald S."/>
            <person name="Frisvad J.C."/>
            <person name="Larsen T.O."/>
            <person name="Nielsen K.F."/>
            <person name="Hoof J.B."/>
            <person name="Brandl J."/>
            <person name="Salamov A."/>
            <person name="Riley R."/>
            <person name="Gladden J.M."/>
            <person name="Phatale P."/>
            <person name="Nielsen M.T."/>
            <person name="Lyhne E.K."/>
            <person name="Kogle M.E."/>
            <person name="Strasser K."/>
            <person name="McDonnell E."/>
            <person name="Barry K."/>
            <person name="Clum A."/>
            <person name="Chen C."/>
            <person name="Nolan M."/>
            <person name="Sandor L."/>
            <person name="Kuo A."/>
            <person name="Lipzen A."/>
            <person name="Hainaut M."/>
            <person name="Drula E."/>
            <person name="Tsang A."/>
            <person name="Magnuson J.K."/>
            <person name="Henrissat B."/>
            <person name="Wiebenga A."/>
            <person name="Simmons B.A."/>
            <person name="Makela M.R."/>
            <person name="De vries R.P."/>
            <person name="Grigoriev I.V."/>
            <person name="Mortensen U.H."/>
            <person name="Baker S.E."/>
            <person name="Andersen M.R."/>
        </authorList>
    </citation>
    <scope>NUCLEOTIDE SEQUENCE [LARGE SCALE GENOMIC DNA]</scope>
    <source>
        <strain evidence="2 3">ATCC 13496</strain>
    </source>
</reference>
<evidence type="ECO:0000313" key="2">
    <source>
        <dbReference type="EMBL" id="RDH20559.1"/>
    </source>
</evidence>
<gene>
    <name evidence="2" type="ORF">M747DRAFT_351062</name>
</gene>
<dbReference type="Proteomes" id="UP000253845">
    <property type="component" value="Unassembled WGS sequence"/>
</dbReference>